<gene>
    <name evidence="1" type="ORF">M119_3793</name>
</gene>
<organism evidence="1 2">
    <name type="scientific">Bacteroides fragilis str. 3783N1-6</name>
    <dbReference type="NCBI Taxonomy" id="1339310"/>
    <lineage>
        <taxon>Bacteria</taxon>
        <taxon>Pseudomonadati</taxon>
        <taxon>Bacteroidota</taxon>
        <taxon>Bacteroidia</taxon>
        <taxon>Bacteroidales</taxon>
        <taxon>Bacteroidaceae</taxon>
        <taxon>Bacteroides</taxon>
    </lineage>
</organism>
<name>A0AB73AGQ9_BACFG</name>
<dbReference type="AlphaFoldDB" id="A0AB73AGQ9"/>
<evidence type="ECO:0000313" key="2">
    <source>
        <dbReference type="Proteomes" id="UP000021175"/>
    </source>
</evidence>
<proteinExistence type="predicted"/>
<evidence type="ECO:0000313" key="1">
    <source>
        <dbReference type="EMBL" id="EYB08057.1"/>
    </source>
</evidence>
<reference evidence="1 2" key="1">
    <citation type="submission" date="2014-02" db="EMBL/GenBank/DDBJ databases">
        <authorList>
            <person name="Sears C."/>
            <person name="Carroll K."/>
            <person name="Sack B.R."/>
            <person name="Qadri F."/>
            <person name="Myers L.L."/>
            <person name="Chung G.-T."/>
            <person name="Escheverria P."/>
            <person name="Fraser C.M."/>
            <person name="Sadzewicz L."/>
            <person name="Shefchek K.A."/>
            <person name="Tallon L."/>
            <person name="Das S.P."/>
            <person name="Daugherty S."/>
            <person name="Mongodin E.F."/>
        </authorList>
    </citation>
    <scope>NUCLEOTIDE SEQUENCE [LARGE SCALE GENOMIC DNA]</scope>
    <source>
        <strain evidence="1 2">3783N1-6</strain>
    </source>
</reference>
<comment type="caution">
    <text evidence="1">The sequence shown here is derived from an EMBL/GenBank/DDBJ whole genome shotgun (WGS) entry which is preliminary data.</text>
</comment>
<accession>A0AB73AGQ9</accession>
<protein>
    <submittedName>
        <fullName evidence="1">Uncharacterized protein</fullName>
    </submittedName>
</protein>
<sequence length="49" mass="5479">MERMIGITREIWKEEYGKASVEVFTRSVAVSSSEITFSFLSGFCSAIVV</sequence>
<dbReference type="EMBL" id="JGEU01000044">
    <property type="protein sequence ID" value="EYB08057.1"/>
    <property type="molecule type" value="Genomic_DNA"/>
</dbReference>
<dbReference type="Proteomes" id="UP000021175">
    <property type="component" value="Unassembled WGS sequence"/>
</dbReference>